<feature type="domain" description="Nephrocystin 3-like N-terminal" evidence="2">
    <location>
        <begin position="281"/>
        <end position="443"/>
    </location>
</feature>
<evidence type="ECO:0000313" key="4">
    <source>
        <dbReference type="EMBL" id="RFN43645.1"/>
    </source>
</evidence>
<gene>
    <name evidence="4" type="ORF">FIE12Z_12111</name>
</gene>
<evidence type="ECO:0000259" key="2">
    <source>
        <dbReference type="Pfam" id="PF24883"/>
    </source>
</evidence>
<organism evidence="4 5">
    <name type="scientific">Fusarium flagelliforme</name>
    <dbReference type="NCBI Taxonomy" id="2675880"/>
    <lineage>
        <taxon>Eukaryota</taxon>
        <taxon>Fungi</taxon>
        <taxon>Dikarya</taxon>
        <taxon>Ascomycota</taxon>
        <taxon>Pezizomycotina</taxon>
        <taxon>Sordariomycetes</taxon>
        <taxon>Hypocreomycetidae</taxon>
        <taxon>Hypocreales</taxon>
        <taxon>Nectriaceae</taxon>
        <taxon>Fusarium</taxon>
        <taxon>Fusarium incarnatum-equiseti species complex</taxon>
    </lineage>
</organism>
<name>A0A395M6Z5_9HYPO</name>
<dbReference type="Pfam" id="PF25053">
    <property type="entry name" value="DUF7791"/>
    <property type="match status" value="1"/>
</dbReference>
<sequence>MATGLEALGAASAVIQLISFSTSVISKAIDVYQGRPLPDSSVQEYAEELQNAVSRVELCCQSAKMQQSAHERKITEVAEKCQKSARKLHDEVRSLSSTRQKGKACNAFLSALIARSRQNKLQGLERTLRKQKEVLETHLLAYICTQNQAVALSQKNEYQTLSDHVQHLVGQIAAGNTNLESRVQAEHDETRAILAKEAKDTGGQVTSEIATASQRTRFLDSLKSYSMNQRYNDITDPEEATYQRIFAAYDEACNDMSEPIRTEMKLLSNDRYVASIDRGLDQFASWLQTSDSLFWISGKPGSGKSTFMKTVVNSKSVKMLLERWNPRVEIISHFFWKIGSKPQNSVKGLLCTLSYQILLRHKDLLTSIPDFNDLVPSKSSYHDWSLGEAKSLLLHLLNSSDKYFCIFIDGLDEVNEEEGSEDILDIVTKLAEQQRVKVCVSSRPEPQLEMGLNASHTQNIKMEWFTAYDMHLYIERELEPLKDSGVIQPAAYTELISGLIDKASGVFLWLCLATRSVKDGAKNGDSSSELYARLEELPGQLEDLYTDMWNRLNHNKSIYKEVAASIFQSVISPPNLLSFISIDTPAFMRCDFPTIVSTGYAVDQNFAKAFEQAAGDPDASDVMSLCEKVEKIIMIRSAGLLEVVKSTRLAQDDLYHGWKIEDALWATSLMRKIQFIHRTAYDFLVDTEAGKTILTHSRCTSIHLQMRMLESYLCVARMVSTRGSCSVDVLRFLKQIRRIVQRYDPDSTKKVQYEQQLSSVLGSLEKAYSYGVADNRPSNRPTNTNPSFLCMTAQWELFDDFTASHAIEAAQSAAVSDVWRAVWNRTFPPTEDVLMSSIRLIKATLTCASDWHSEDDCTPNLHERYFPIFWRHTPFTRLLVEGLSLITWIDVVSRYGKTPISETALSTFLDLLLNAASNVPDWDDRMIIVSQFFPAKGAFLAIPRLSNLDIYSALCQATHDEHISDDPDLGWVLYHQLSLRFLFQKVVGDLTSKVSISPYLTGQLDEILQACQHTSPWAQLLIRLERGNTVRYYQTKSQASSEALNGIIFTSPSHPGALVATQLEEAISSLTGEGKAIGSNLYEQCSMSWQAKAMAFVSEHLMVGMLVQRP</sequence>
<dbReference type="PANTHER" id="PTHR10039">
    <property type="entry name" value="AMELOGENIN"/>
    <property type="match status" value="1"/>
</dbReference>
<dbReference type="EMBL" id="PXXK01000524">
    <property type="protein sequence ID" value="RFN43645.1"/>
    <property type="molecule type" value="Genomic_DNA"/>
</dbReference>
<dbReference type="STRING" id="2594813.A0A395M6Z5"/>
<dbReference type="SUPFAM" id="SSF52540">
    <property type="entry name" value="P-loop containing nucleoside triphosphate hydrolases"/>
    <property type="match status" value="1"/>
</dbReference>
<dbReference type="InterPro" id="IPR056884">
    <property type="entry name" value="NPHP3-like_N"/>
</dbReference>
<dbReference type="Pfam" id="PF24883">
    <property type="entry name" value="NPHP3_N"/>
    <property type="match status" value="1"/>
</dbReference>
<protein>
    <recommendedName>
        <fullName evidence="6">NACHT domain-containing protein</fullName>
    </recommendedName>
</protein>
<reference evidence="4 5" key="1">
    <citation type="journal article" date="2018" name="PLoS Pathog.">
        <title>Evolution of structural diversity of trichothecenes, a family of toxins produced by plant pathogenic and entomopathogenic fungi.</title>
        <authorList>
            <person name="Proctor R.H."/>
            <person name="McCormick S.P."/>
            <person name="Kim H.S."/>
            <person name="Cardoza R.E."/>
            <person name="Stanley A.M."/>
            <person name="Lindo L."/>
            <person name="Kelly A."/>
            <person name="Brown D.W."/>
            <person name="Lee T."/>
            <person name="Vaughan M.M."/>
            <person name="Alexander N.J."/>
            <person name="Busman M."/>
            <person name="Gutierrez S."/>
        </authorList>
    </citation>
    <scope>NUCLEOTIDE SEQUENCE [LARGE SCALE GENOMIC DNA]</scope>
    <source>
        <strain evidence="4 5">NRRL 13405</strain>
    </source>
</reference>
<dbReference type="Gene3D" id="3.40.50.300">
    <property type="entry name" value="P-loop containing nucleotide triphosphate hydrolases"/>
    <property type="match status" value="1"/>
</dbReference>
<keyword evidence="1" id="KW-0677">Repeat</keyword>
<accession>A0A395M6Z5</accession>
<dbReference type="AlphaFoldDB" id="A0A395M6Z5"/>
<dbReference type="PANTHER" id="PTHR10039:SF5">
    <property type="entry name" value="NACHT DOMAIN-CONTAINING PROTEIN"/>
    <property type="match status" value="1"/>
</dbReference>
<evidence type="ECO:0008006" key="6">
    <source>
        <dbReference type="Google" id="ProtNLM"/>
    </source>
</evidence>
<evidence type="ECO:0000256" key="1">
    <source>
        <dbReference type="ARBA" id="ARBA00022737"/>
    </source>
</evidence>
<keyword evidence="5" id="KW-1185">Reference proteome</keyword>
<feature type="domain" description="DUF7791" evidence="3">
    <location>
        <begin position="604"/>
        <end position="723"/>
    </location>
</feature>
<dbReference type="InterPro" id="IPR027417">
    <property type="entry name" value="P-loop_NTPase"/>
</dbReference>
<dbReference type="Proteomes" id="UP000265631">
    <property type="component" value="Unassembled WGS sequence"/>
</dbReference>
<proteinExistence type="predicted"/>
<evidence type="ECO:0000313" key="5">
    <source>
        <dbReference type="Proteomes" id="UP000265631"/>
    </source>
</evidence>
<evidence type="ECO:0000259" key="3">
    <source>
        <dbReference type="Pfam" id="PF25053"/>
    </source>
</evidence>
<comment type="caution">
    <text evidence="4">The sequence shown here is derived from an EMBL/GenBank/DDBJ whole genome shotgun (WGS) entry which is preliminary data.</text>
</comment>
<dbReference type="InterPro" id="IPR056693">
    <property type="entry name" value="DUF7791"/>
</dbReference>